<protein>
    <recommendedName>
        <fullName evidence="3">LTD domain-containing protein</fullName>
    </recommendedName>
</protein>
<dbReference type="InterPro" id="IPR036415">
    <property type="entry name" value="Lamin_tail_dom_sf"/>
</dbReference>
<feature type="region of interest" description="Disordered" evidence="1">
    <location>
        <begin position="180"/>
        <end position="212"/>
    </location>
</feature>
<evidence type="ECO:0000256" key="1">
    <source>
        <dbReference type="SAM" id="MobiDB-lite"/>
    </source>
</evidence>
<dbReference type="Gene3D" id="3.60.10.10">
    <property type="entry name" value="Endonuclease/exonuclease/phosphatase"/>
    <property type="match status" value="1"/>
</dbReference>
<evidence type="ECO:0000259" key="3">
    <source>
        <dbReference type="PROSITE" id="PS51841"/>
    </source>
</evidence>
<dbReference type="EMBL" id="VFOK01000001">
    <property type="protein sequence ID" value="TQL33008.1"/>
    <property type="molecule type" value="Genomic_DNA"/>
</dbReference>
<accession>A0A542XAZ2</accession>
<gene>
    <name evidence="4" type="ORF">FB554_1141</name>
</gene>
<dbReference type="CDD" id="cd04486">
    <property type="entry name" value="YhcR_OBF_like"/>
    <property type="match status" value="1"/>
</dbReference>
<feature type="chain" id="PRO_5021940636" description="LTD domain-containing protein" evidence="2">
    <location>
        <begin position="33"/>
        <end position="795"/>
    </location>
</feature>
<keyword evidence="2" id="KW-0732">Signal</keyword>
<evidence type="ECO:0000313" key="4">
    <source>
        <dbReference type="EMBL" id="TQL33008.1"/>
    </source>
</evidence>
<evidence type="ECO:0000313" key="5">
    <source>
        <dbReference type="Proteomes" id="UP000318336"/>
    </source>
</evidence>
<dbReference type="Gene3D" id="2.60.40.1260">
    <property type="entry name" value="Lamin Tail domain"/>
    <property type="match status" value="1"/>
</dbReference>
<dbReference type="Pfam" id="PF00932">
    <property type="entry name" value="LTD"/>
    <property type="match status" value="1"/>
</dbReference>
<dbReference type="SUPFAM" id="SSF74853">
    <property type="entry name" value="Lamin A/C globular tail domain"/>
    <property type="match status" value="1"/>
</dbReference>
<evidence type="ECO:0000256" key="2">
    <source>
        <dbReference type="SAM" id="SignalP"/>
    </source>
</evidence>
<dbReference type="Proteomes" id="UP000318336">
    <property type="component" value="Unassembled WGS sequence"/>
</dbReference>
<dbReference type="InterPro" id="IPR001322">
    <property type="entry name" value="Lamin_tail_dom"/>
</dbReference>
<name>A0A542XAZ2_9MICO</name>
<keyword evidence="5" id="KW-1185">Reference proteome</keyword>
<feature type="domain" description="LTD" evidence="3">
    <location>
        <begin position="25"/>
        <end position="150"/>
    </location>
</feature>
<sequence>MPRHTAVRRLTGVVTAASAVIASIALSPVASAASPNLVVSEVYGGGGNSGAPLRSDFVELANRGTEPVDLAGWSVQYWSASGSTPQRTPLSGTIAPGARYLVKQADGANTAAQPLPTPDATGTIPMSSSSGRVAVVNPAGQVVDLLGYGAASESEGAPAAGTSNTTSSARRDVCVDTDNNASDFVTGAPTPQSSAAPAAVCDGTTPPPAGTTATIAQIQGAAHRSPLEGQQVKDVTGVVTARSGNGFWMQSSTPDDDPATSEGLYVYTRSAPTVAVGDAVSVAGTVGEFRPGGASGNDNLTTTQITGPTVTVTGSGQTVPEPVVLGVDRVAPAQNVKTGDPGNVEREGVPFSPATDALDFYESLEGMRTAVRDAVAVGPTNTSYGELPVVPGQQVNATRSRAGGVVYGGYDQPNTQRIILDDPLLPRDSMPRANVGDVLPGESVGVLDYSFANFKLLLTQVPGYRSSGLQREVTAAPDKQQLAVATLNVENLDPSDPATKFSRLATQVTTNLRSPDVLALEEIQDNSGPADDGVVASNKTTDKLIAAIRAAGGPAYEARSIDPQDKMDGGQPGGNIRQVFLYRTDRGVSFVDRPGGDATTATQVVGSGPRTTLSASPGRIEPTDAAWTDSRKPLVGEFRFKNQSYFVIANHFASKGGDDPLFGRWQQPTRFSETQRNAQARVVRGFVDKLLAADPRANVVVLGDLNDFEFSRTTDILVGSGDTQLTALARTLPANDRYTYVFDGNSQVLDQTLISPALAKAPGNSKPRYEYDIVHTNSDFWDQDSDHDPQVVRLR</sequence>
<reference evidence="4 5" key="1">
    <citation type="submission" date="2019-06" db="EMBL/GenBank/DDBJ databases">
        <title>Sequencing the genomes of 1000 actinobacteria strains.</title>
        <authorList>
            <person name="Klenk H.-P."/>
        </authorList>
    </citation>
    <scope>NUCLEOTIDE SEQUENCE [LARGE SCALE GENOMIC DNA]</scope>
    <source>
        <strain evidence="4 5">DSM 24617</strain>
    </source>
</reference>
<dbReference type="OrthoDB" id="1016457at2"/>
<dbReference type="RefSeq" id="WP_142005078.1">
    <property type="nucleotide sequence ID" value="NZ_CAJTBP010000001.1"/>
</dbReference>
<dbReference type="SUPFAM" id="SSF56219">
    <property type="entry name" value="DNase I-like"/>
    <property type="match status" value="1"/>
</dbReference>
<dbReference type="Pfam" id="PF19580">
    <property type="entry name" value="Exo_endo_phos_3"/>
    <property type="match status" value="1"/>
</dbReference>
<dbReference type="AlphaFoldDB" id="A0A542XAZ2"/>
<organism evidence="4 5">
    <name type="scientific">Barrientosiimonas humi</name>
    <dbReference type="NCBI Taxonomy" id="999931"/>
    <lineage>
        <taxon>Bacteria</taxon>
        <taxon>Bacillati</taxon>
        <taxon>Actinomycetota</taxon>
        <taxon>Actinomycetes</taxon>
        <taxon>Micrococcales</taxon>
        <taxon>Dermacoccaceae</taxon>
        <taxon>Barrientosiimonas</taxon>
    </lineage>
</organism>
<dbReference type="PANTHER" id="PTHR42834:SF1">
    <property type="entry name" value="ENDONUCLEASE_EXONUCLEASE_PHOSPHATASE FAMILY PROTEIN (AFU_ORTHOLOGUE AFUA_3G09210)"/>
    <property type="match status" value="1"/>
</dbReference>
<feature type="signal peptide" evidence="2">
    <location>
        <begin position="1"/>
        <end position="32"/>
    </location>
</feature>
<dbReference type="PROSITE" id="PS51841">
    <property type="entry name" value="LTD"/>
    <property type="match status" value="1"/>
</dbReference>
<dbReference type="InterPro" id="IPR036691">
    <property type="entry name" value="Endo/exonu/phosph_ase_sf"/>
</dbReference>
<dbReference type="GO" id="GO:0003824">
    <property type="term" value="F:catalytic activity"/>
    <property type="evidence" value="ECO:0007669"/>
    <property type="project" value="InterPro"/>
</dbReference>
<feature type="compositionally biased region" description="Low complexity" evidence="1">
    <location>
        <begin position="188"/>
        <end position="199"/>
    </location>
</feature>
<comment type="caution">
    <text evidence="4">The sequence shown here is derived from an EMBL/GenBank/DDBJ whole genome shotgun (WGS) entry which is preliminary data.</text>
</comment>
<dbReference type="InterPro" id="IPR005135">
    <property type="entry name" value="Endo/exonuclease/phosphatase"/>
</dbReference>
<dbReference type="PANTHER" id="PTHR42834">
    <property type="entry name" value="ENDONUCLEASE/EXONUCLEASE/PHOSPHATASE FAMILY PROTEIN (AFU_ORTHOLOGUE AFUA_3G09210)"/>
    <property type="match status" value="1"/>
</dbReference>
<proteinExistence type="predicted"/>